<sequence>MVFLPLQMRLYSVVILCVWALQIVAVPIETTRDEQNSKAPKTIQLRNREEVAKTHRASRNVALGTASGKTAHKEKPKRPSPKTLGHGPLVQQSQAHAAMLRYHREKQQRKGQSVIGKVFSGATKIFRPQHSVGKEKTNA</sequence>
<evidence type="ECO:0008006" key="5">
    <source>
        <dbReference type="Google" id="ProtNLM"/>
    </source>
</evidence>
<comment type="caution">
    <text evidence="3">The sequence shown here is derived from an EMBL/GenBank/DDBJ whole genome shotgun (WGS) entry which is preliminary data.</text>
</comment>
<reference evidence="3 4" key="1">
    <citation type="journal article" date="2018" name="Evol. Lett.">
        <title>Horizontal gene cluster transfer increased hallucinogenic mushroom diversity.</title>
        <authorList>
            <person name="Reynolds H.T."/>
            <person name="Vijayakumar V."/>
            <person name="Gluck-Thaler E."/>
            <person name="Korotkin H.B."/>
            <person name="Matheny P.B."/>
            <person name="Slot J.C."/>
        </authorList>
    </citation>
    <scope>NUCLEOTIDE SEQUENCE [LARGE SCALE GENOMIC DNA]</scope>
    <source>
        <strain evidence="3 4">2631</strain>
    </source>
</reference>
<organism evidence="3 4">
    <name type="scientific">Psilocybe cyanescens</name>
    <dbReference type="NCBI Taxonomy" id="93625"/>
    <lineage>
        <taxon>Eukaryota</taxon>
        <taxon>Fungi</taxon>
        <taxon>Dikarya</taxon>
        <taxon>Basidiomycota</taxon>
        <taxon>Agaricomycotina</taxon>
        <taxon>Agaricomycetes</taxon>
        <taxon>Agaricomycetidae</taxon>
        <taxon>Agaricales</taxon>
        <taxon>Agaricineae</taxon>
        <taxon>Strophariaceae</taxon>
        <taxon>Psilocybe</taxon>
    </lineage>
</organism>
<feature type="compositionally biased region" description="Basic residues" evidence="1">
    <location>
        <begin position="70"/>
        <end position="80"/>
    </location>
</feature>
<name>A0A409WXS3_PSICY</name>
<evidence type="ECO:0000256" key="2">
    <source>
        <dbReference type="SAM" id="SignalP"/>
    </source>
</evidence>
<keyword evidence="2" id="KW-0732">Signal</keyword>
<evidence type="ECO:0000256" key="1">
    <source>
        <dbReference type="SAM" id="MobiDB-lite"/>
    </source>
</evidence>
<feature type="chain" id="PRO_5019241513" description="Secreted protein" evidence="2">
    <location>
        <begin position="26"/>
        <end position="139"/>
    </location>
</feature>
<proteinExistence type="predicted"/>
<protein>
    <recommendedName>
        <fullName evidence="5">Secreted protein</fullName>
    </recommendedName>
</protein>
<dbReference type="InParanoid" id="A0A409WXS3"/>
<keyword evidence="4" id="KW-1185">Reference proteome</keyword>
<feature type="signal peptide" evidence="2">
    <location>
        <begin position="1"/>
        <end position="25"/>
    </location>
</feature>
<accession>A0A409WXS3</accession>
<dbReference type="AlphaFoldDB" id="A0A409WXS3"/>
<evidence type="ECO:0000313" key="4">
    <source>
        <dbReference type="Proteomes" id="UP000283269"/>
    </source>
</evidence>
<evidence type="ECO:0000313" key="3">
    <source>
        <dbReference type="EMBL" id="PPQ83305.1"/>
    </source>
</evidence>
<dbReference type="EMBL" id="NHYD01003030">
    <property type="protein sequence ID" value="PPQ83305.1"/>
    <property type="molecule type" value="Genomic_DNA"/>
</dbReference>
<gene>
    <name evidence="3" type="ORF">CVT25_004044</name>
</gene>
<feature type="region of interest" description="Disordered" evidence="1">
    <location>
        <begin position="31"/>
        <end position="89"/>
    </location>
</feature>
<dbReference type="Proteomes" id="UP000283269">
    <property type="component" value="Unassembled WGS sequence"/>
</dbReference>